<accession>F8LB46</accession>
<dbReference type="AlphaFoldDB" id="F8LB46"/>
<reference evidence="2" key="1">
    <citation type="submission" date="2011-05" db="EMBL/GenBank/DDBJ databases">
        <title>Unity in variety -- the pan-genome of the Chlamydiae.</title>
        <authorList>
            <person name="Collingro A."/>
            <person name="Tischler P."/>
            <person name="Weinmaier T."/>
            <person name="Penz T."/>
            <person name="Heinz E."/>
            <person name="Brunham R.C."/>
            <person name="Read T.D."/>
            <person name="Bavoil P.M."/>
            <person name="Sachse K."/>
            <person name="Kahane S."/>
            <person name="Friedman M.G."/>
            <person name="Rattei T."/>
            <person name="Myers G.S.A."/>
            <person name="Horn M."/>
        </authorList>
    </citation>
    <scope>NUCLEOTIDE SEQUENCE</scope>
    <source>
        <strain evidence="2">2032/99</strain>
    </source>
</reference>
<feature type="transmembrane region" description="Helical" evidence="1">
    <location>
        <begin position="15"/>
        <end position="38"/>
    </location>
</feature>
<organism evidence="2">
    <name type="scientific">Waddlia chondrophila 2032/99</name>
    <dbReference type="NCBI Taxonomy" id="765953"/>
    <lineage>
        <taxon>Bacteria</taxon>
        <taxon>Pseudomonadati</taxon>
        <taxon>Chlamydiota</taxon>
        <taxon>Chlamydiia</taxon>
        <taxon>Parachlamydiales</taxon>
        <taxon>Waddliaceae</taxon>
        <taxon>Waddlia</taxon>
    </lineage>
</organism>
<keyword evidence="1" id="KW-0812">Transmembrane</keyword>
<keyword evidence="1" id="KW-0472">Membrane</keyword>
<gene>
    <name evidence="2" type="ORF">WCH_CF14140</name>
</gene>
<dbReference type="EMBL" id="FR872635">
    <property type="protein sequence ID" value="CCB90710.1"/>
    <property type="molecule type" value="Genomic_DNA"/>
</dbReference>
<keyword evidence="1" id="KW-1133">Transmembrane helix</keyword>
<evidence type="ECO:0000313" key="2">
    <source>
        <dbReference type="EMBL" id="CCB90710.1"/>
    </source>
</evidence>
<name>F8LB46_9BACT</name>
<evidence type="ECO:0000256" key="1">
    <source>
        <dbReference type="SAM" id="Phobius"/>
    </source>
</evidence>
<proteinExistence type="predicted"/>
<protein>
    <submittedName>
        <fullName evidence="2">Uncharacterized protein</fullName>
    </submittedName>
</protein>
<sequence length="432" mass="48162">MDPSNNAREPLTQGIAWATTIILGFGTIGIIQGLSALWRKLRHIDQNDTHEKISRLFQKIFSRNSANETFERTPNTHTATTLGSESLRSASEPRLIHEPVEMMHIQKIDPEFTEVKSIIEQREAHKNAKKYMQQEAERIGAEVFFVLPGKLSSCPKVDDVEIKHLDAKVFTWQNTNGVQGDIQADGKNSDHVVLYGVASQFNSCEAVSRFTPEPGTAVETYRTDPTQGPGAQLQFPDEQVEIINHAANLGFNGLCEVLDDSTKNAVKHGYLTPKTEKSASIVIEQLKANGHKMEFPCIGNIPKGANTEKVYEILVAAPAFGIYSLGKITDQKKKKIEFLCALQSYRAQFQQALKLAALHPQKQLIFKPTAPGLGVFGNRVDNVAKAFYVAAKEYESRLIDKKIQVRLQVFQSRGSARMMANTLRLTQWIEGV</sequence>